<name>A0A2R6RPQ6_9APHY</name>
<dbReference type="EMBL" id="MLYV02000207">
    <property type="protein sequence ID" value="PSS32013.1"/>
    <property type="molecule type" value="Genomic_DNA"/>
</dbReference>
<organism evidence="1 2">
    <name type="scientific">Hermanssonia centrifuga</name>
    <dbReference type="NCBI Taxonomy" id="98765"/>
    <lineage>
        <taxon>Eukaryota</taxon>
        <taxon>Fungi</taxon>
        <taxon>Dikarya</taxon>
        <taxon>Basidiomycota</taxon>
        <taxon>Agaricomycotina</taxon>
        <taxon>Agaricomycetes</taxon>
        <taxon>Polyporales</taxon>
        <taxon>Meruliaceae</taxon>
        <taxon>Hermanssonia</taxon>
    </lineage>
</organism>
<sequence>MPRHLASTWGTEDAVDAIPTVAAKIDTTITATHTVIAATAIVNATLILGAMIGTTGTETTMEGTGTGVIAAAPRLPVVVEAATLRITEGVGAILGARLVGAAQSVLGNMMHRPQVLCLPPTGQNLAGKAAALWYDFVVPSPVRHVYGMNCFGKTPYQVVKG</sequence>
<accession>A0A2R6RPQ6</accession>
<keyword evidence="2" id="KW-1185">Reference proteome</keyword>
<evidence type="ECO:0000313" key="1">
    <source>
        <dbReference type="EMBL" id="PSS32013.1"/>
    </source>
</evidence>
<comment type="caution">
    <text evidence="1">The sequence shown here is derived from an EMBL/GenBank/DDBJ whole genome shotgun (WGS) entry which is preliminary data.</text>
</comment>
<reference evidence="1 2" key="1">
    <citation type="submission" date="2018-02" db="EMBL/GenBank/DDBJ databases">
        <title>Genome sequence of the basidiomycete white-rot fungus Phlebia centrifuga.</title>
        <authorList>
            <person name="Granchi Z."/>
            <person name="Peng M."/>
            <person name="de Vries R.P."/>
            <person name="Hilden K."/>
            <person name="Makela M.R."/>
            <person name="Grigoriev I."/>
            <person name="Riley R."/>
        </authorList>
    </citation>
    <scope>NUCLEOTIDE SEQUENCE [LARGE SCALE GENOMIC DNA]</scope>
    <source>
        <strain evidence="1 2">FBCC195</strain>
    </source>
</reference>
<gene>
    <name evidence="1" type="ORF">PHLCEN_2v2255</name>
</gene>
<evidence type="ECO:0000313" key="2">
    <source>
        <dbReference type="Proteomes" id="UP000186601"/>
    </source>
</evidence>
<dbReference type="AlphaFoldDB" id="A0A2R6RPQ6"/>
<protein>
    <submittedName>
        <fullName evidence="1">Uncharacterized protein</fullName>
    </submittedName>
</protein>
<proteinExistence type="predicted"/>
<dbReference type="Proteomes" id="UP000186601">
    <property type="component" value="Unassembled WGS sequence"/>
</dbReference>